<dbReference type="SUPFAM" id="SSF54001">
    <property type="entry name" value="Cysteine proteinases"/>
    <property type="match status" value="1"/>
</dbReference>
<dbReference type="PANTHER" id="PTHR24006:SF908">
    <property type="entry name" value="DEUBIQUITINATING APOPTOTIC INHIBITOR, ISOFORM A"/>
    <property type="match status" value="1"/>
</dbReference>
<dbReference type="InterPro" id="IPR018200">
    <property type="entry name" value="USP_CS"/>
</dbReference>
<dbReference type="OrthoDB" id="2420415at2759"/>
<keyword evidence="5" id="KW-1185">Reference proteome</keyword>
<dbReference type="Gene3D" id="3.90.70.10">
    <property type="entry name" value="Cysteine proteinases"/>
    <property type="match status" value="1"/>
</dbReference>
<dbReference type="STRING" id="105785.A0A2J7RKB9"/>
<dbReference type="EMBL" id="NEVH01002981">
    <property type="protein sequence ID" value="PNF41270.1"/>
    <property type="molecule type" value="Genomic_DNA"/>
</dbReference>
<dbReference type="InterPro" id="IPR038765">
    <property type="entry name" value="Papain-like_cys_pep_sf"/>
</dbReference>
<dbReference type="GO" id="GO:0005829">
    <property type="term" value="C:cytosol"/>
    <property type="evidence" value="ECO:0007669"/>
    <property type="project" value="TreeGrafter"/>
</dbReference>
<comment type="similarity">
    <text evidence="1">Belongs to the peptidase C19 family.</text>
</comment>
<organism evidence="4 5">
    <name type="scientific">Cryptotermes secundus</name>
    <dbReference type="NCBI Taxonomy" id="105785"/>
    <lineage>
        <taxon>Eukaryota</taxon>
        <taxon>Metazoa</taxon>
        <taxon>Ecdysozoa</taxon>
        <taxon>Arthropoda</taxon>
        <taxon>Hexapoda</taxon>
        <taxon>Insecta</taxon>
        <taxon>Pterygota</taxon>
        <taxon>Neoptera</taxon>
        <taxon>Polyneoptera</taxon>
        <taxon>Dictyoptera</taxon>
        <taxon>Blattodea</taxon>
        <taxon>Blattoidea</taxon>
        <taxon>Termitoidae</taxon>
        <taxon>Kalotermitidae</taxon>
        <taxon>Cryptotermitinae</taxon>
        <taxon>Cryptotermes</taxon>
    </lineage>
</organism>
<evidence type="ECO:0000256" key="1">
    <source>
        <dbReference type="ARBA" id="ARBA00009085"/>
    </source>
</evidence>
<dbReference type="InterPro" id="IPR049407">
    <property type="entry name" value="Usp38-like_N"/>
</dbReference>
<reference evidence="4 5" key="1">
    <citation type="submission" date="2017-12" db="EMBL/GenBank/DDBJ databases">
        <title>Hemimetabolous genomes reveal molecular basis of termite eusociality.</title>
        <authorList>
            <person name="Harrison M.C."/>
            <person name="Jongepier E."/>
            <person name="Robertson H.M."/>
            <person name="Arning N."/>
            <person name="Bitard-Feildel T."/>
            <person name="Chao H."/>
            <person name="Childers C.P."/>
            <person name="Dinh H."/>
            <person name="Doddapaneni H."/>
            <person name="Dugan S."/>
            <person name="Gowin J."/>
            <person name="Greiner C."/>
            <person name="Han Y."/>
            <person name="Hu H."/>
            <person name="Hughes D.S.T."/>
            <person name="Huylmans A.-K."/>
            <person name="Kemena C."/>
            <person name="Kremer L.P.M."/>
            <person name="Lee S.L."/>
            <person name="Lopez-Ezquerra A."/>
            <person name="Mallet L."/>
            <person name="Monroy-Kuhn J.M."/>
            <person name="Moser A."/>
            <person name="Murali S.C."/>
            <person name="Muzny D.M."/>
            <person name="Otani S."/>
            <person name="Piulachs M.-D."/>
            <person name="Poelchau M."/>
            <person name="Qu J."/>
            <person name="Schaub F."/>
            <person name="Wada-Katsumata A."/>
            <person name="Worley K.C."/>
            <person name="Xie Q."/>
            <person name="Ylla G."/>
            <person name="Poulsen M."/>
            <person name="Gibbs R.A."/>
            <person name="Schal C."/>
            <person name="Richards S."/>
            <person name="Belles X."/>
            <person name="Korb J."/>
            <person name="Bornberg-Bauer E."/>
        </authorList>
    </citation>
    <scope>NUCLEOTIDE SEQUENCE [LARGE SCALE GENOMIC DNA]</scope>
    <source>
        <tissue evidence="4">Whole body</tissue>
    </source>
</reference>
<dbReference type="PROSITE" id="PS50235">
    <property type="entry name" value="USP_3"/>
    <property type="match status" value="1"/>
</dbReference>
<dbReference type="GO" id="GO:0004843">
    <property type="term" value="F:cysteine-type deubiquitinase activity"/>
    <property type="evidence" value="ECO:0007669"/>
    <property type="project" value="InterPro"/>
</dbReference>
<dbReference type="PROSITE" id="PS00972">
    <property type="entry name" value="USP_1"/>
    <property type="match status" value="1"/>
</dbReference>
<accession>A0A2J7RKB9</accession>
<dbReference type="PANTHER" id="PTHR24006">
    <property type="entry name" value="UBIQUITIN CARBOXYL-TERMINAL HYDROLASE"/>
    <property type="match status" value="1"/>
</dbReference>
<comment type="caution">
    <text evidence="4">The sequence shown here is derived from an EMBL/GenBank/DDBJ whole genome shotgun (WGS) entry which is preliminary data.</text>
</comment>
<dbReference type="EMBL" id="NEVH01002981">
    <property type="protein sequence ID" value="PNF41271.1"/>
    <property type="molecule type" value="Genomic_DNA"/>
</dbReference>
<name>A0A2J7RKB9_9NEOP</name>
<dbReference type="InterPro" id="IPR001394">
    <property type="entry name" value="Peptidase_C19_UCH"/>
</dbReference>
<dbReference type="GO" id="GO:0016579">
    <property type="term" value="P:protein deubiquitination"/>
    <property type="evidence" value="ECO:0007669"/>
    <property type="project" value="InterPro"/>
</dbReference>
<dbReference type="Pfam" id="PF21246">
    <property type="entry name" value="Usp38-like_N"/>
    <property type="match status" value="1"/>
</dbReference>
<evidence type="ECO:0000313" key="4">
    <source>
        <dbReference type="EMBL" id="PNF41271.1"/>
    </source>
</evidence>
<dbReference type="GO" id="GO:0005634">
    <property type="term" value="C:nucleus"/>
    <property type="evidence" value="ECO:0007669"/>
    <property type="project" value="TreeGrafter"/>
</dbReference>
<gene>
    <name evidence="4" type="ORF">B7P43_G01466</name>
</gene>
<proteinExistence type="inferred from homology"/>
<sequence>MADKMKKVLTAKALQAIQELDQEGCVTTLDIGIRLVLEGSRSAMIAEGWQILHHLKEFQQRTIAELLNVALIEKLLGLETSSRNRAEVPTLVAWNLSVLSSQAMEEAVGSLITDFLRESVQGDINVLISTSKLLCEYPRCIPVDDERTRLCEVVIRNIAEVPVPKPQPAQVSQLIKQMQCIGDLLVRVWKDEAGKSSEELVFRSLGALHASLIDLPTEPCPALAAVLHLVDPHLIPKCVRAILQAKQGHSRTLRTLCDWLLRWHRAACLSPWVLALMDGLEAEQQWDVLKEVTLATVEGLFLAVILPAVRTGVIEVVWRMLASSRHSPQVFHKVLNNLPTVMVRLLQEGSESSRACLQMVVNMTCAMMAAFPRNDDMYNLVIGAMKDCSSFFPPGQFVSDDMPSWWNELDYTMSCKAKERSSLSRVGLNNLGNSCYMNSVLQALFMTHRFCYAVLQSDVQSQPLLSELQALFALLLHSRRQAISPTALLAVARPPGFQPGFQQDSSEFLTYVLDVLHEQEKLVTTVSDVAVVGGRQHEGTEGGVMTRWTTEEDLSNQNILQCKATSLADFTQATGDDVHQLSNSHSSSTDSGIQSVCGDEVAVTASSLVPYESLVQQCFGGRLLISFKCLECQAESVHTDHFRDIQLAFPPGCSPDHELHIQDLLDYFVLPEQLSGENQYHCDTCGGLQDAQRTIQILQSPSHLVLTLKRFQFNSKTGQRAKLLHWVQCSERIELSQQLYRLYAAVVHSGSSMDTGHYYTLARDETLTWRIFNDSLVAPCNPPPWNPPDAPYILFYARTEEELQPAVDMSALPPLQSHLMERVHSDDVEWLKGEQSEEKRCRKRRKQRPSHSPARDSDNGGNPPGGCGGGSMDVSHNRFVF</sequence>
<evidence type="ECO:0000313" key="5">
    <source>
        <dbReference type="Proteomes" id="UP000235965"/>
    </source>
</evidence>
<evidence type="ECO:0000259" key="3">
    <source>
        <dbReference type="PROSITE" id="PS50235"/>
    </source>
</evidence>
<evidence type="ECO:0000256" key="2">
    <source>
        <dbReference type="SAM" id="MobiDB-lite"/>
    </source>
</evidence>
<dbReference type="Proteomes" id="UP000235965">
    <property type="component" value="Unassembled WGS sequence"/>
</dbReference>
<dbReference type="InterPro" id="IPR050164">
    <property type="entry name" value="Peptidase_C19"/>
</dbReference>
<dbReference type="AlphaFoldDB" id="A0A2J7RKB9"/>
<dbReference type="InParanoid" id="A0A2J7RKB9"/>
<feature type="region of interest" description="Disordered" evidence="2">
    <location>
        <begin position="830"/>
        <end position="881"/>
    </location>
</feature>
<feature type="domain" description="USP" evidence="3">
    <location>
        <begin position="426"/>
        <end position="799"/>
    </location>
</feature>
<dbReference type="FunCoup" id="A0A2J7RKB9">
    <property type="interactions" value="1021"/>
</dbReference>
<dbReference type="InterPro" id="IPR028889">
    <property type="entry name" value="USP"/>
</dbReference>
<feature type="compositionally biased region" description="Gly residues" evidence="2">
    <location>
        <begin position="862"/>
        <end position="871"/>
    </location>
</feature>
<protein>
    <recommendedName>
        <fullName evidence="3">USP domain-containing protein</fullName>
    </recommendedName>
</protein>
<feature type="compositionally biased region" description="Basic and acidic residues" evidence="2">
    <location>
        <begin position="830"/>
        <end position="840"/>
    </location>
</feature>
<dbReference type="Pfam" id="PF00443">
    <property type="entry name" value="UCH"/>
    <property type="match status" value="1"/>
</dbReference>